<keyword evidence="2" id="KW-0813">Transport</keyword>
<dbReference type="PANTHER" id="PTHR43394">
    <property type="entry name" value="ATP-DEPENDENT PERMEASE MDL1, MITOCHONDRIAL"/>
    <property type="match status" value="1"/>
</dbReference>
<keyword evidence="3" id="KW-1003">Cell membrane</keyword>
<dbReference type="GO" id="GO:0005524">
    <property type="term" value="F:ATP binding"/>
    <property type="evidence" value="ECO:0007669"/>
    <property type="project" value="UniProtKB-KW"/>
</dbReference>
<dbReference type="GO" id="GO:0005886">
    <property type="term" value="C:plasma membrane"/>
    <property type="evidence" value="ECO:0007669"/>
    <property type="project" value="UniProtKB-SubCell"/>
</dbReference>
<evidence type="ECO:0000259" key="10">
    <source>
        <dbReference type="PROSITE" id="PS50893"/>
    </source>
</evidence>
<dbReference type="SUPFAM" id="SSF52540">
    <property type="entry name" value="P-loop containing nucleoside triphosphate hydrolases"/>
    <property type="match status" value="1"/>
</dbReference>
<dbReference type="FunFam" id="3.40.50.300:FF:000221">
    <property type="entry name" value="Multidrug ABC transporter ATP-binding protein"/>
    <property type="match status" value="1"/>
</dbReference>
<dbReference type="Proteomes" id="UP000178603">
    <property type="component" value="Unassembled WGS sequence"/>
</dbReference>
<evidence type="ECO:0000256" key="5">
    <source>
        <dbReference type="ARBA" id="ARBA00022741"/>
    </source>
</evidence>
<dbReference type="PANTHER" id="PTHR43394:SF1">
    <property type="entry name" value="ATP-BINDING CASSETTE SUB-FAMILY B MEMBER 10, MITOCHONDRIAL"/>
    <property type="match status" value="1"/>
</dbReference>
<sequence>MKKSLAYGMKALSLSWKANGVYSLVTILATVYDSTLYPFIQVFLLAKVLDLFSSGQQVTFTDLSLIIIGYLIASVAKLTLKSLMDVKEAYLQIKFEGYIDLQISKKLTELDPATFENPEFQNLIAQLEGVKGTIQMHLVRFISLIDAVFKFTTAALVVSVTFPLFAPIILIATIPSYIAFDKFRISTWPFYVEKRSVVTRVTQYIKNLLFSDSTSKESAIFKTGETMLAKIKKQQQLYFSDFDKVNGPWSLKILLAKLIQFSAFVYTQHLNLSRVFMGTLTIGNFALVFQQSLNLTLSAEDILNQYSSMAARNKYIDKYFDFINTQKTITSPVLPKAITATPMPPLIEFKNVSFKYPKTERYILKNFNLKIESGEKIALVGENGAGKTTIIKLLLRFYDVSEGEILTNGVNIKEVDLNGWHKQIGALFQDFIKYQFTFKENVYLGDLTKINQERLLKKAIEKSGANKYLDNLPKGVDQILGKMFKGGVDLSGGQWQKLALARAFFRDAPILILDEPTSAIDAKAEYEIFQKVQALQKGKTVIIISHRFSTVRNADRILVLEGGKIIEEGSHKKLMKKGGLSAELFEIQAQGYK</sequence>
<evidence type="ECO:0000256" key="2">
    <source>
        <dbReference type="ARBA" id="ARBA00022448"/>
    </source>
</evidence>
<dbReference type="Gene3D" id="3.40.50.300">
    <property type="entry name" value="P-loop containing nucleotide triphosphate hydrolases"/>
    <property type="match status" value="1"/>
</dbReference>
<keyword evidence="4 9" id="KW-0812">Transmembrane</keyword>
<evidence type="ECO:0000313" key="11">
    <source>
        <dbReference type="EMBL" id="OGM55274.1"/>
    </source>
</evidence>
<keyword evidence="5" id="KW-0547">Nucleotide-binding</keyword>
<keyword evidence="7 9" id="KW-1133">Transmembrane helix</keyword>
<feature type="transmembrane region" description="Helical" evidence="9">
    <location>
        <begin position="164"/>
        <end position="180"/>
    </location>
</feature>
<dbReference type="InterPro" id="IPR017871">
    <property type="entry name" value="ABC_transporter-like_CS"/>
</dbReference>
<evidence type="ECO:0000256" key="8">
    <source>
        <dbReference type="ARBA" id="ARBA00023136"/>
    </source>
</evidence>
<reference evidence="11 12" key="1">
    <citation type="journal article" date="2016" name="Nat. Commun.">
        <title>Thousands of microbial genomes shed light on interconnected biogeochemical processes in an aquifer system.</title>
        <authorList>
            <person name="Anantharaman K."/>
            <person name="Brown C.T."/>
            <person name="Hug L.A."/>
            <person name="Sharon I."/>
            <person name="Castelle C.J."/>
            <person name="Probst A.J."/>
            <person name="Thomas B.C."/>
            <person name="Singh A."/>
            <person name="Wilkins M.J."/>
            <person name="Karaoz U."/>
            <person name="Brodie E.L."/>
            <person name="Williams K.H."/>
            <person name="Hubbard S.S."/>
            <person name="Banfield J.F."/>
        </authorList>
    </citation>
    <scope>NUCLEOTIDE SEQUENCE [LARGE SCALE GENOMIC DNA]</scope>
</reference>
<dbReference type="PROSITE" id="PS00211">
    <property type="entry name" value="ABC_TRANSPORTER_1"/>
    <property type="match status" value="1"/>
</dbReference>
<dbReference type="AlphaFoldDB" id="A0A1F8AU51"/>
<keyword evidence="8 9" id="KW-0472">Membrane</keyword>
<dbReference type="SMART" id="SM00382">
    <property type="entry name" value="AAA"/>
    <property type="match status" value="1"/>
</dbReference>
<evidence type="ECO:0000256" key="1">
    <source>
        <dbReference type="ARBA" id="ARBA00004651"/>
    </source>
</evidence>
<proteinExistence type="predicted"/>
<dbReference type="EMBL" id="MGGW01000004">
    <property type="protein sequence ID" value="OGM55274.1"/>
    <property type="molecule type" value="Genomic_DNA"/>
</dbReference>
<protein>
    <recommendedName>
        <fullName evidence="10">ABC transporter domain-containing protein</fullName>
    </recommendedName>
</protein>
<dbReference type="InterPro" id="IPR027417">
    <property type="entry name" value="P-loop_NTPase"/>
</dbReference>
<gene>
    <name evidence="11" type="ORF">A3E44_03245</name>
</gene>
<dbReference type="PROSITE" id="PS50893">
    <property type="entry name" value="ABC_TRANSPORTER_2"/>
    <property type="match status" value="1"/>
</dbReference>
<dbReference type="Gene3D" id="1.20.1560.10">
    <property type="entry name" value="ABC transporter type 1, transmembrane domain"/>
    <property type="match status" value="1"/>
</dbReference>
<dbReference type="InterPro" id="IPR036640">
    <property type="entry name" value="ABC1_TM_sf"/>
</dbReference>
<accession>A0A1F8AU51</accession>
<evidence type="ECO:0000256" key="3">
    <source>
        <dbReference type="ARBA" id="ARBA00022475"/>
    </source>
</evidence>
<dbReference type="Pfam" id="PF00005">
    <property type="entry name" value="ABC_tran"/>
    <property type="match status" value="1"/>
</dbReference>
<evidence type="ECO:0000313" key="12">
    <source>
        <dbReference type="Proteomes" id="UP000178603"/>
    </source>
</evidence>
<organism evidence="11 12">
    <name type="scientific">Candidatus Woesebacteria bacterium RIFCSPHIGHO2_12_FULL_41_24</name>
    <dbReference type="NCBI Taxonomy" id="1802510"/>
    <lineage>
        <taxon>Bacteria</taxon>
        <taxon>Candidatus Woeseibacteriota</taxon>
    </lineage>
</organism>
<feature type="domain" description="ABC transporter" evidence="10">
    <location>
        <begin position="347"/>
        <end position="587"/>
    </location>
</feature>
<dbReference type="GO" id="GO:0015421">
    <property type="term" value="F:ABC-type oligopeptide transporter activity"/>
    <property type="evidence" value="ECO:0007669"/>
    <property type="project" value="TreeGrafter"/>
</dbReference>
<feature type="transmembrane region" description="Helical" evidence="9">
    <location>
        <begin position="21"/>
        <end position="40"/>
    </location>
</feature>
<keyword evidence="6" id="KW-0067">ATP-binding</keyword>
<evidence type="ECO:0000256" key="4">
    <source>
        <dbReference type="ARBA" id="ARBA00022692"/>
    </source>
</evidence>
<evidence type="ECO:0000256" key="6">
    <source>
        <dbReference type="ARBA" id="ARBA00022840"/>
    </source>
</evidence>
<dbReference type="InterPro" id="IPR039421">
    <property type="entry name" value="Type_1_exporter"/>
</dbReference>
<name>A0A1F8AU51_9BACT</name>
<dbReference type="InterPro" id="IPR003439">
    <property type="entry name" value="ABC_transporter-like_ATP-bd"/>
</dbReference>
<dbReference type="InterPro" id="IPR003593">
    <property type="entry name" value="AAA+_ATPase"/>
</dbReference>
<feature type="transmembrane region" description="Helical" evidence="9">
    <location>
        <begin position="60"/>
        <end position="80"/>
    </location>
</feature>
<dbReference type="SUPFAM" id="SSF90123">
    <property type="entry name" value="ABC transporter transmembrane region"/>
    <property type="match status" value="1"/>
</dbReference>
<evidence type="ECO:0000256" key="7">
    <source>
        <dbReference type="ARBA" id="ARBA00022989"/>
    </source>
</evidence>
<comment type="caution">
    <text evidence="11">The sequence shown here is derived from an EMBL/GenBank/DDBJ whole genome shotgun (WGS) entry which is preliminary data.</text>
</comment>
<evidence type="ECO:0000256" key="9">
    <source>
        <dbReference type="SAM" id="Phobius"/>
    </source>
</evidence>
<comment type="subcellular location">
    <subcellularLocation>
        <location evidence="1">Cell membrane</location>
        <topology evidence="1">Multi-pass membrane protein</topology>
    </subcellularLocation>
</comment>
<dbReference type="GO" id="GO:0016887">
    <property type="term" value="F:ATP hydrolysis activity"/>
    <property type="evidence" value="ECO:0007669"/>
    <property type="project" value="InterPro"/>
</dbReference>